<name>A0A7Z7AX47_9EURY</name>
<proteinExistence type="predicted"/>
<dbReference type="EMBL" id="FNCA01000005">
    <property type="protein sequence ID" value="SDF95434.1"/>
    <property type="molecule type" value="Genomic_DNA"/>
</dbReference>
<dbReference type="OrthoDB" id="137833at2157"/>
<dbReference type="AlphaFoldDB" id="A0A7Z7AX47"/>
<sequence>MSDNLDNLIFSLKAQVPSIPENNSILAKIEEIKNYSKVEDQLTVLTMIIPLIPTMAIPKKLDSIKDKVDSINCDVGQLVTTIKNQSNPQEYLNTIQQNLEDIKDEIPGMKKQIDDVLYELYSPAGIDQKLKVAIPIIPLLATYEVETNPSKFVADRIFELRKLVMGTRK</sequence>
<organism evidence="1 2">
    <name type="scientific">Methanolobus vulcani</name>
    <dbReference type="NCBI Taxonomy" id="38026"/>
    <lineage>
        <taxon>Archaea</taxon>
        <taxon>Methanobacteriati</taxon>
        <taxon>Methanobacteriota</taxon>
        <taxon>Stenosarchaea group</taxon>
        <taxon>Methanomicrobia</taxon>
        <taxon>Methanosarcinales</taxon>
        <taxon>Methanosarcinaceae</taxon>
        <taxon>Methanolobus</taxon>
    </lineage>
</organism>
<comment type="caution">
    <text evidence="1">The sequence shown here is derived from an EMBL/GenBank/DDBJ whole genome shotgun (WGS) entry which is preliminary data.</text>
</comment>
<evidence type="ECO:0000313" key="2">
    <source>
        <dbReference type="Proteomes" id="UP000199259"/>
    </source>
</evidence>
<protein>
    <submittedName>
        <fullName evidence="1">Uncharacterized protein</fullName>
    </submittedName>
</protein>
<gene>
    <name evidence="1" type="ORF">SAMN04488589_1807</name>
</gene>
<dbReference type="RefSeq" id="WP_091710132.1">
    <property type="nucleotide sequence ID" value="NZ_FNCA01000005.1"/>
</dbReference>
<evidence type="ECO:0000313" key="1">
    <source>
        <dbReference type="EMBL" id="SDF95434.1"/>
    </source>
</evidence>
<dbReference type="Proteomes" id="UP000199259">
    <property type="component" value="Unassembled WGS sequence"/>
</dbReference>
<accession>A0A7Z7AX47</accession>
<reference evidence="1 2" key="1">
    <citation type="submission" date="2016-10" db="EMBL/GenBank/DDBJ databases">
        <authorList>
            <person name="Varghese N."/>
            <person name="Submissions S."/>
        </authorList>
    </citation>
    <scope>NUCLEOTIDE SEQUENCE [LARGE SCALE GENOMIC DNA]</scope>
    <source>
        <strain evidence="1 2">PL 12/M</strain>
    </source>
</reference>
<keyword evidence="2" id="KW-1185">Reference proteome</keyword>